<evidence type="ECO:0000256" key="1">
    <source>
        <dbReference type="SAM" id="MobiDB-lite"/>
    </source>
</evidence>
<evidence type="ECO:0000313" key="3">
    <source>
        <dbReference type="Proteomes" id="UP000824334"/>
    </source>
</evidence>
<keyword evidence="3" id="KW-1185">Reference proteome</keyword>
<evidence type="ECO:0008006" key="4">
    <source>
        <dbReference type="Google" id="ProtNLM"/>
    </source>
</evidence>
<feature type="compositionally biased region" description="Low complexity" evidence="1">
    <location>
        <begin position="318"/>
        <end position="327"/>
    </location>
</feature>
<sequence>MRRFFIGSAAAALIGLLLAGVAYWAYWHFHARFQPVTINRNQAQIQRLLDEASWVSDGAGGQAVYIVSYRDSASAQRYEREEAAKLRAAGVEVRYIVFARADREGLAQSTAAERATVAELWLSRDWMLHQRWMATPSRSWTAAGVPQADGNLARTAVVDASRQFDEQLSLLLKQAGVRVTYPLILWRDRQGFLKACACVDSRSWSALRDDLSAPDRVGQPAPDEEVINPVEEPLQIEPVQPAAPADDGALPYPKLSPTPAAAAPSEPYAPYPLARPEPLPGPFAPTAPQPQPRPQSQPQARPQARPPAPSQPRPRPPATTRHAPQAQKQDDTTFY</sequence>
<dbReference type="Proteomes" id="UP000824334">
    <property type="component" value="Chromosome"/>
</dbReference>
<name>A0ABX8TM78_9CAUL</name>
<accession>A0ABX8TM78</accession>
<protein>
    <recommendedName>
        <fullName evidence="4">Thioredoxin-like fold domain-containing protein</fullName>
    </recommendedName>
</protein>
<gene>
    <name evidence="2" type="ORF">KWG56_16945</name>
</gene>
<dbReference type="EMBL" id="CP080034">
    <property type="protein sequence ID" value="QYC12323.1"/>
    <property type="molecule type" value="Genomic_DNA"/>
</dbReference>
<proteinExistence type="predicted"/>
<reference evidence="2 3" key="1">
    <citation type="submission" date="2021-07" db="EMBL/GenBank/DDBJ databases">
        <title>Isolation and characterization of bacteria from a gold mining with a capacity of golden bioaccumulation.</title>
        <authorList>
            <person name="Yang X.J."/>
        </authorList>
    </citation>
    <scope>NUCLEOTIDE SEQUENCE [LARGE SCALE GENOMIC DNA]</scope>
    <source>
        <strain evidence="2 3">Au29</strain>
    </source>
</reference>
<feature type="compositionally biased region" description="Pro residues" evidence="1">
    <location>
        <begin position="267"/>
        <end position="295"/>
    </location>
</feature>
<organism evidence="2 3">
    <name type="scientific">Brevundimonas nasdae</name>
    <dbReference type="NCBI Taxonomy" id="172043"/>
    <lineage>
        <taxon>Bacteria</taxon>
        <taxon>Pseudomonadati</taxon>
        <taxon>Pseudomonadota</taxon>
        <taxon>Alphaproteobacteria</taxon>
        <taxon>Caulobacterales</taxon>
        <taxon>Caulobacteraceae</taxon>
        <taxon>Brevundimonas</taxon>
    </lineage>
</organism>
<feature type="region of interest" description="Disordered" evidence="1">
    <location>
        <begin position="241"/>
        <end position="335"/>
    </location>
</feature>
<feature type="compositionally biased region" description="Low complexity" evidence="1">
    <location>
        <begin position="255"/>
        <end position="266"/>
    </location>
</feature>
<evidence type="ECO:0000313" key="2">
    <source>
        <dbReference type="EMBL" id="QYC12323.1"/>
    </source>
</evidence>
<feature type="compositionally biased region" description="Pro residues" evidence="1">
    <location>
        <begin position="304"/>
        <end position="317"/>
    </location>
</feature>